<evidence type="ECO:0000313" key="3">
    <source>
        <dbReference type="EMBL" id="OEU08655.1"/>
    </source>
</evidence>
<organism evidence="3 4">
    <name type="scientific">Fragilariopsis cylindrus CCMP1102</name>
    <dbReference type="NCBI Taxonomy" id="635003"/>
    <lineage>
        <taxon>Eukaryota</taxon>
        <taxon>Sar</taxon>
        <taxon>Stramenopiles</taxon>
        <taxon>Ochrophyta</taxon>
        <taxon>Bacillariophyta</taxon>
        <taxon>Bacillariophyceae</taxon>
        <taxon>Bacillariophycidae</taxon>
        <taxon>Bacillariales</taxon>
        <taxon>Bacillariaceae</taxon>
        <taxon>Fragilariopsis</taxon>
    </lineage>
</organism>
<keyword evidence="1" id="KW-1133">Transmembrane helix</keyword>
<keyword evidence="1" id="KW-0472">Membrane</keyword>
<dbReference type="InParanoid" id="A0A1E7ES34"/>
<keyword evidence="4" id="KW-1185">Reference proteome</keyword>
<sequence>MFILRNSFVAAIIVLVLTSTPAVVEGTCHCAEKCPNYQEYSPYGTVGGCWYSTETCYVDDVDFWADCDAYCVCNIWGCNCEPCEKFPGACGFLGQSNELTDEEEEDECADFRKREFLAEKYCLDDDKVVVQNIYEILRSELLLKLGGSVLTCALFNKSHGDVSHLNLCEDNQHLVVSLLTSSSTDNINGGHSFVLVVVGLLGAAMTAMKVVQRRHRVLLRRNQYSEVDAMVTVDRVHDA</sequence>
<evidence type="ECO:0000313" key="4">
    <source>
        <dbReference type="Proteomes" id="UP000095751"/>
    </source>
</evidence>
<feature type="transmembrane region" description="Helical" evidence="1">
    <location>
        <begin position="192"/>
        <end position="211"/>
    </location>
</feature>
<dbReference type="AlphaFoldDB" id="A0A1E7ES34"/>
<dbReference type="EMBL" id="KV784379">
    <property type="protein sequence ID" value="OEU08655.1"/>
    <property type="molecule type" value="Genomic_DNA"/>
</dbReference>
<dbReference type="KEGG" id="fcy:FRACYDRAFT_249555"/>
<feature type="signal peptide" evidence="2">
    <location>
        <begin position="1"/>
        <end position="26"/>
    </location>
</feature>
<name>A0A1E7ES34_9STRA</name>
<keyword evidence="2" id="KW-0732">Signal</keyword>
<gene>
    <name evidence="3" type="ORF">FRACYDRAFT_249555</name>
</gene>
<evidence type="ECO:0000256" key="2">
    <source>
        <dbReference type="SAM" id="SignalP"/>
    </source>
</evidence>
<protein>
    <submittedName>
        <fullName evidence="3">Uncharacterized protein</fullName>
    </submittedName>
</protein>
<reference evidence="3 4" key="1">
    <citation type="submission" date="2016-09" db="EMBL/GenBank/DDBJ databases">
        <title>Extensive genetic diversity and differential bi-allelic expression allows diatom success in the polar Southern Ocean.</title>
        <authorList>
            <consortium name="DOE Joint Genome Institute"/>
            <person name="Mock T."/>
            <person name="Otillar R.P."/>
            <person name="Strauss J."/>
            <person name="Dupont C."/>
            <person name="Frickenhaus S."/>
            <person name="Maumus F."/>
            <person name="Mcmullan M."/>
            <person name="Sanges R."/>
            <person name="Schmutz J."/>
            <person name="Toseland A."/>
            <person name="Valas R."/>
            <person name="Veluchamy A."/>
            <person name="Ward B.J."/>
            <person name="Allen A."/>
            <person name="Barry K."/>
            <person name="Falciatore A."/>
            <person name="Ferrante M."/>
            <person name="Fortunato A.E."/>
            <person name="Gloeckner G."/>
            <person name="Gruber A."/>
            <person name="Hipkin R."/>
            <person name="Janech M."/>
            <person name="Kroth P."/>
            <person name="Leese F."/>
            <person name="Lindquist E."/>
            <person name="Lyon B.R."/>
            <person name="Martin J."/>
            <person name="Mayer C."/>
            <person name="Parker M."/>
            <person name="Quesneville H."/>
            <person name="Raymond J."/>
            <person name="Uhlig C."/>
            <person name="Valentin K.U."/>
            <person name="Worden A.Z."/>
            <person name="Armbrust E.V."/>
            <person name="Bowler C."/>
            <person name="Green B."/>
            <person name="Moulton V."/>
            <person name="Van Oosterhout C."/>
            <person name="Grigoriev I."/>
        </authorList>
    </citation>
    <scope>NUCLEOTIDE SEQUENCE [LARGE SCALE GENOMIC DNA]</scope>
    <source>
        <strain evidence="3 4">CCMP1102</strain>
    </source>
</reference>
<feature type="chain" id="PRO_5009192179" evidence="2">
    <location>
        <begin position="27"/>
        <end position="239"/>
    </location>
</feature>
<evidence type="ECO:0000256" key="1">
    <source>
        <dbReference type="SAM" id="Phobius"/>
    </source>
</evidence>
<keyword evidence="1" id="KW-0812">Transmembrane</keyword>
<proteinExistence type="predicted"/>
<dbReference type="Proteomes" id="UP000095751">
    <property type="component" value="Unassembled WGS sequence"/>
</dbReference>
<accession>A0A1E7ES34</accession>